<comment type="caution">
    <text evidence="7">The sequence shown here is derived from an EMBL/GenBank/DDBJ whole genome shotgun (WGS) entry which is preliminary data.</text>
</comment>
<dbReference type="InterPro" id="IPR017039">
    <property type="entry name" value="Virul_fac_BrkB"/>
</dbReference>
<organism evidence="7 8">
    <name type="scientific">Candidatus Raskinella chloraquaticus</name>
    <dbReference type="NCBI Taxonomy" id="1951219"/>
    <lineage>
        <taxon>Bacteria</taxon>
        <taxon>Pseudomonadati</taxon>
        <taxon>Pseudomonadota</taxon>
        <taxon>Alphaproteobacteria</taxon>
        <taxon>Hyphomicrobiales</taxon>
        <taxon>Phreatobacteraceae</taxon>
        <taxon>Candidatus Raskinella</taxon>
    </lineage>
</organism>
<feature type="transmembrane region" description="Helical" evidence="6">
    <location>
        <begin position="216"/>
        <end position="238"/>
    </location>
</feature>
<sequence length="297" mass="33179">MPVYYFLRRCVTVAWDAYWRFTYNDGWAIASHIALSALLAIFPFLIFVTALAAFFGTVDLANQVVDLLFAAWPDRIVVPIRAELANVLSNQRRDLLTLGAALMLWFSSSGVEAVRVGLNRAYGERETRWWFQTRAQSMFFVVLGAFGLLALSFFIVLAPAAFQAAEALFPNLAVQIDELQQRVLTSRYAITAAILLTALLCAHLFLPAGSRRLRDVLPGIVVTLVLWIVAATTFAYYLTRFANYARTYAGFASVMIALVFLYFIAVIFILGGELNSAWLRSRQAKPAPAPTLFPIDR</sequence>
<evidence type="ECO:0000256" key="6">
    <source>
        <dbReference type="SAM" id="Phobius"/>
    </source>
</evidence>
<evidence type="ECO:0000256" key="5">
    <source>
        <dbReference type="ARBA" id="ARBA00023136"/>
    </source>
</evidence>
<name>A0A1W9HS24_9HYPH</name>
<dbReference type="NCBIfam" id="TIGR00765">
    <property type="entry name" value="yihY_not_rbn"/>
    <property type="match status" value="1"/>
</dbReference>
<feature type="transmembrane region" description="Helical" evidence="6">
    <location>
        <begin position="188"/>
        <end position="209"/>
    </location>
</feature>
<dbReference type="Pfam" id="PF03631">
    <property type="entry name" value="Virul_fac_BrkB"/>
    <property type="match status" value="1"/>
</dbReference>
<dbReference type="EMBL" id="LWDL01000026">
    <property type="protein sequence ID" value="OQW50203.1"/>
    <property type="molecule type" value="Genomic_DNA"/>
</dbReference>
<accession>A0A1W9HS24</accession>
<keyword evidence="3 6" id="KW-0812">Transmembrane</keyword>
<dbReference type="STRING" id="1827387.A4S15_00655"/>
<comment type="subcellular location">
    <subcellularLocation>
        <location evidence="1">Cell membrane</location>
        <topology evidence="1">Multi-pass membrane protein</topology>
    </subcellularLocation>
</comment>
<proteinExistence type="predicted"/>
<feature type="transmembrane region" description="Helical" evidence="6">
    <location>
        <begin position="250"/>
        <end position="272"/>
    </location>
</feature>
<dbReference type="PIRSF" id="PIRSF035875">
    <property type="entry name" value="RNase_BN"/>
    <property type="match status" value="1"/>
</dbReference>
<reference evidence="7 8" key="1">
    <citation type="journal article" date="2017" name="Water Res.">
        <title>Comammox in drinking water systems.</title>
        <authorList>
            <person name="Wang Y."/>
            <person name="Ma L."/>
            <person name="Mao Y."/>
            <person name="Jiang X."/>
            <person name="Xia Y."/>
            <person name="Yu K."/>
            <person name="Li B."/>
            <person name="Zhang T."/>
        </authorList>
    </citation>
    <scope>NUCLEOTIDE SEQUENCE [LARGE SCALE GENOMIC DNA]</scope>
    <source>
        <strain evidence="7">SG_bin8</strain>
    </source>
</reference>
<feature type="transmembrane region" description="Helical" evidence="6">
    <location>
        <begin position="95"/>
        <end position="118"/>
    </location>
</feature>
<dbReference type="GO" id="GO:0005886">
    <property type="term" value="C:plasma membrane"/>
    <property type="evidence" value="ECO:0007669"/>
    <property type="project" value="UniProtKB-SubCell"/>
</dbReference>
<dbReference type="PANTHER" id="PTHR30213:SF0">
    <property type="entry name" value="UPF0761 MEMBRANE PROTEIN YIHY"/>
    <property type="match status" value="1"/>
</dbReference>
<dbReference type="RefSeq" id="WP_376800145.1">
    <property type="nucleotide sequence ID" value="NZ_DBNB01000028.1"/>
</dbReference>
<evidence type="ECO:0000256" key="2">
    <source>
        <dbReference type="ARBA" id="ARBA00022475"/>
    </source>
</evidence>
<protein>
    <submittedName>
        <fullName evidence="7">Uncharacterized protein</fullName>
    </submittedName>
</protein>
<evidence type="ECO:0000256" key="1">
    <source>
        <dbReference type="ARBA" id="ARBA00004651"/>
    </source>
</evidence>
<evidence type="ECO:0000313" key="8">
    <source>
        <dbReference type="Proteomes" id="UP000192872"/>
    </source>
</evidence>
<dbReference type="AlphaFoldDB" id="A0A1W9HS24"/>
<evidence type="ECO:0000256" key="4">
    <source>
        <dbReference type="ARBA" id="ARBA00022989"/>
    </source>
</evidence>
<evidence type="ECO:0000313" key="7">
    <source>
        <dbReference type="EMBL" id="OQW50203.1"/>
    </source>
</evidence>
<gene>
    <name evidence="7" type="ORF">A4S15_00655</name>
</gene>
<dbReference type="Proteomes" id="UP000192872">
    <property type="component" value="Unassembled WGS sequence"/>
</dbReference>
<dbReference type="PANTHER" id="PTHR30213">
    <property type="entry name" value="INNER MEMBRANE PROTEIN YHJD"/>
    <property type="match status" value="1"/>
</dbReference>
<keyword evidence="5 6" id="KW-0472">Membrane</keyword>
<feature type="transmembrane region" description="Helical" evidence="6">
    <location>
        <begin position="33"/>
        <end position="55"/>
    </location>
</feature>
<evidence type="ECO:0000256" key="3">
    <source>
        <dbReference type="ARBA" id="ARBA00022692"/>
    </source>
</evidence>
<keyword evidence="4 6" id="KW-1133">Transmembrane helix</keyword>
<keyword evidence="2" id="KW-1003">Cell membrane</keyword>
<feature type="transmembrane region" description="Helical" evidence="6">
    <location>
        <begin position="139"/>
        <end position="162"/>
    </location>
</feature>